<dbReference type="InterPro" id="IPR040442">
    <property type="entry name" value="Pyrv_kinase-like_dom_sf"/>
</dbReference>
<sequence length="251" mass="26732">MTFKQIWESGRAVLNGWLSVPAGFATELMARQGWDSLTVDMQHGLIEYGDAVRMLTAIATTGVIPMVRVPWFEPGIVMKSIDAGALGVICPMINSRAEAEAFVSCLRYAPRGRRSYGPIRAALIHGADYAQRANDMVTGFAMIETRAALEAIDDIVSLPELDAVYIGPSDLALSLGEAPRFDPVDSPVHDAILHILARAKHHGKRAAVHTGSAAYARKMVDAGFDLVTVGSDAAFIAQGASAAVQAFHGGT</sequence>
<proteinExistence type="inferred from homology"/>
<dbReference type="eggNOG" id="COG3836">
    <property type="taxonomic scope" value="Bacteria"/>
</dbReference>
<organism evidence="5 6">
    <name type="scientific">Acidiphilium cryptum (strain JF-5)</name>
    <dbReference type="NCBI Taxonomy" id="349163"/>
    <lineage>
        <taxon>Bacteria</taxon>
        <taxon>Pseudomonadati</taxon>
        <taxon>Pseudomonadota</taxon>
        <taxon>Alphaproteobacteria</taxon>
        <taxon>Acetobacterales</taxon>
        <taxon>Acidocellaceae</taxon>
        <taxon>Acidiphilium</taxon>
    </lineage>
</organism>
<dbReference type="InterPro" id="IPR015813">
    <property type="entry name" value="Pyrv/PenolPyrv_kinase-like_dom"/>
</dbReference>
<dbReference type="Gene3D" id="3.20.20.60">
    <property type="entry name" value="Phosphoenolpyruvate-binding domains"/>
    <property type="match status" value="1"/>
</dbReference>
<evidence type="ECO:0000313" key="5">
    <source>
        <dbReference type="EMBL" id="ABQ31480.1"/>
    </source>
</evidence>
<dbReference type="InterPro" id="IPR050251">
    <property type="entry name" value="HpcH-HpaI_aldolase"/>
</dbReference>
<dbReference type="GO" id="GO:0016832">
    <property type="term" value="F:aldehyde-lyase activity"/>
    <property type="evidence" value="ECO:0007669"/>
    <property type="project" value="TreeGrafter"/>
</dbReference>
<keyword evidence="6" id="KW-1185">Reference proteome</keyword>
<dbReference type="HOGENOM" id="CLU_059964_3_2_5"/>
<evidence type="ECO:0000256" key="1">
    <source>
        <dbReference type="ARBA" id="ARBA00005568"/>
    </source>
</evidence>
<gene>
    <name evidence="5" type="ordered locus">Acry_2285</name>
</gene>
<comment type="similarity">
    <text evidence="1">Belongs to the HpcH/HpaI aldolase family.</text>
</comment>
<reference evidence="5 6" key="1">
    <citation type="submission" date="2007-05" db="EMBL/GenBank/DDBJ databases">
        <title>Complete sequence of chromosome of Acidiphilium cryptum JF-5.</title>
        <authorList>
            <consortium name="US DOE Joint Genome Institute"/>
            <person name="Copeland A."/>
            <person name="Lucas S."/>
            <person name="Lapidus A."/>
            <person name="Barry K."/>
            <person name="Detter J.C."/>
            <person name="Glavina del Rio T."/>
            <person name="Hammon N."/>
            <person name="Israni S."/>
            <person name="Dalin E."/>
            <person name="Tice H."/>
            <person name="Pitluck S."/>
            <person name="Sims D."/>
            <person name="Brettin T."/>
            <person name="Bruce D."/>
            <person name="Han C."/>
            <person name="Schmutz J."/>
            <person name="Larimer F."/>
            <person name="Land M."/>
            <person name="Hauser L."/>
            <person name="Kyrpides N."/>
            <person name="Kim E."/>
            <person name="Magnuson T."/>
            <person name="Richardson P."/>
        </authorList>
    </citation>
    <scope>NUCLEOTIDE SEQUENCE [LARGE SCALE GENOMIC DNA]</scope>
    <source>
        <strain evidence="5 6">JF-5</strain>
    </source>
</reference>
<dbReference type="InterPro" id="IPR005000">
    <property type="entry name" value="Aldolase/citrate-lyase_domain"/>
</dbReference>
<dbReference type="GO" id="GO:0046872">
    <property type="term" value="F:metal ion binding"/>
    <property type="evidence" value="ECO:0007669"/>
    <property type="project" value="UniProtKB-KW"/>
</dbReference>
<feature type="domain" description="HpcH/HpaI aldolase/citrate lyase" evidence="4">
    <location>
        <begin position="27"/>
        <end position="233"/>
    </location>
</feature>
<dbReference type="KEGG" id="acr:Acry_2285"/>
<evidence type="ECO:0000259" key="4">
    <source>
        <dbReference type="Pfam" id="PF03328"/>
    </source>
</evidence>
<dbReference type="RefSeq" id="WP_007423259.1">
    <property type="nucleotide sequence ID" value="NC_009484.1"/>
</dbReference>
<keyword evidence="2" id="KW-0479">Metal-binding</keyword>
<evidence type="ECO:0000256" key="2">
    <source>
        <dbReference type="ARBA" id="ARBA00022723"/>
    </source>
</evidence>
<dbReference type="STRING" id="349163.Acry_2285"/>
<keyword evidence="3" id="KW-0456">Lyase</keyword>
<dbReference type="SUPFAM" id="SSF51621">
    <property type="entry name" value="Phosphoenolpyruvate/pyruvate domain"/>
    <property type="match status" value="1"/>
</dbReference>
<dbReference type="EMBL" id="CP000697">
    <property type="protein sequence ID" value="ABQ31480.1"/>
    <property type="molecule type" value="Genomic_DNA"/>
</dbReference>
<dbReference type="AlphaFoldDB" id="A5G0U8"/>
<accession>A5G0U8</accession>
<name>A5G0U8_ACICJ</name>
<dbReference type="Proteomes" id="UP000000245">
    <property type="component" value="Chromosome"/>
</dbReference>
<evidence type="ECO:0000313" key="6">
    <source>
        <dbReference type="Proteomes" id="UP000000245"/>
    </source>
</evidence>
<dbReference type="Pfam" id="PF03328">
    <property type="entry name" value="HpcH_HpaI"/>
    <property type="match status" value="1"/>
</dbReference>
<protein>
    <submittedName>
        <fullName evidence="5">HpcH/HpaI aldolase</fullName>
    </submittedName>
</protein>
<dbReference type="PANTHER" id="PTHR30502">
    <property type="entry name" value="2-KETO-3-DEOXY-L-RHAMNONATE ALDOLASE"/>
    <property type="match status" value="1"/>
</dbReference>
<dbReference type="GO" id="GO:0005737">
    <property type="term" value="C:cytoplasm"/>
    <property type="evidence" value="ECO:0007669"/>
    <property type="project" value="TreeGrafter"/>
</dbReference>
<evidence type="ECO:0000256" key="3">
    <source>
        <dbReference type="ARBA" id="ARBA00023239"/>
    </source>
</evidence>
<dbReference type="PANTHER" id="PTHR30502:SF0">
    <property type="entry name" value="PHOSPHOENOLPYRUVATE CARBOXYLASE FAMILY PROTEIN"/>
    <property type="match status" value="1"/>
</dbReference>